<dbReference type="AlphaFoldDB" id="A0AAJ0UIA8"/>
<accession>A0AAJ0UIA8</accession>
<proteinExistence type="predicted"/>
<name>A0AAJ0UIA8_HALSE</name>
<evidence type="ECO:0000313" key="1">
    <source>
        <dbReference type="EMBL" id="MBK5931836.1"/>
    </source>
</evidence>
<reference evidence="1" key="1">
    <citation type="submission" date="2017-05" db="EMBL/GenBank/DDBJ databases">
        <authorList>
            <person name="Imhoff J.F."/>
            <person name="Rahn T."/>
            <person name="Kuenzel S."/>
            <person name="Neulinger S.C."/>
        </authorList>
    </citation>
    <scope>NUCLEOTIDE SEQUENCE</scope>
    <source>
        <strain evidence="1">DSM 4395</strain>
    </source>
</reference>
<reference evidence="1" key="2">
    <citation type="journal article" date="2020" name="Microorganisms">
        <title>Osmotic Adaptation and Compatible Solute Biosynthesis of Phototrophic Bacteria as Revealed from Genome Analyses.</title>
        <authorList>
            <person name="Imhoff J.F."/>
            <person name="Rahn T."/>
            <person name="Kunzel S."/>
            <person name="Keller A."/>
            <person name="Neulinger S.C."/>
        </authorList>
    </citation>
    <scope>NUCLEOTIDE SEQUENCE</scope>
    <source>
        <strain evidence="1">DSM 4395</strain>
    </source>
</reference>
<evidence type="ECO:0000313" key="2">
    <source>
        <dbReference type="Proteomes" id="UP001296967"/>
    </source>
</evidence>
<comment type="caution">
    <text evidence="1">The sequence shown here is derived from an EMBL/GenBank/DDBJ whole genome shotgun (WGS) entry which is preliminary data.</text>
</comment>
<dbReference type="EMBL" id="NHSF01000070">
    <property type="protein sequence ID" value="MBK5931836.1"/>
    <property type="molecule type" value="Genomic_DNA"/>
</dbReference>
<organism evidence="1 2">
    <name type="scientific">Halochromatium salexigens</name>
    <name type="common">Chromatium salexigens</name>
    <dbReference type="NCBI Taxonomy" id="49447"/>
    <lineage>
        <taxon>Bacteria</taxon>
        <taxon>Pseudomonadati</taxon>
        <taxon>Pseudomonadota</taxon>
        <taxon>Gammaproteobacteria</taxon>
        <taxon>Chromatiales</taxon>
        <taxon>Chromatiaceae</taxon>
        <taxon>Halochromatium</taxon>
    </lineage>
</organism>
<sequence>MLVPSGNRGQFTWKRPSSHSIERSIMSHFAALEDPRSPTQRRHLLNEMRVMAIAATLLRLRDSPHATAPP</sequence>
<dbReference type="Proteomes" id="UP001296967">
    <property type="component" value="Unassembled WGS sequence"/>
</dbReference>
<keyword evidence="2" id="KW-1185">Reference proteome</keyword>
<gene>
    <name evidence="1" type="ORF">CCR82_15200</name>
</gene>
<protein>
    <submittedName>
        <fullName evidence="1">Uncharacterized protein</fullName>
    </submittedName>
</protein>